<keyword evidence="1" id="KW-0732">Signal</keyword>
<accession>A0A915PB81</accession>
<evidence type="ECO:0000256" key="1">
    <source>
        <dbReference type="SAM" id="SignalP"/>
    </source>
</evidence>
<reference evidence="3" key="1">
    <citation type="submission" date="2022-11" db="UniProtKB">
        <authorList>
            <consortium name="WormBaseParasite"/>
        </authorList>
    </citation>
    <scope>IDENTIFICATION</scope>
</reference>
<dbReference type="WBParaSite" id="scf7180000424875.g14238">
    <property type="protein sequence ID" value="scf7180000424875.g14238"/>
    <property type="gene ID" value="scf7180000424875.g14238"/>
</dbReference>
<dbReference type="Proteomes" id="UP000887560">
    <property type="component" value="Unplaced"/>
</dbReference>
<name>A0A915PB81_9BILA</name>
<organism evidence="2 3">
    <name type="scientific">Meloidogyne floridensis</name>
    <dbReference type="NCBI Taxonomy" id="298350"/>
    <lineage>
        <taxon>Eukaryota</taxon>
        <taxon>Metazoa</taxon>
        <taxon>Ecdysozoa</taxon>
        <taxon>Nematoda</taxon>
        <taxon>Chromadorea</taxon>
        <taxon>Rhabditida</taxon>
        <taxon>Tylenchina</taxon>
        <taxon>Tylenchomorpha</taxon>
        <taxon>Tylenchoidea</taxon>
        <taxon>Meloidogynidae</taxon>
        <taxon>Meloidogyninae</taxon>
        <taxon>Meloidogyne</taxon>
    </lineage>
</organism>
<proteinExistence type="predicted"/>
<keyword evidence="2" id="KW-1185">Reference proteome</keyword>
<feature type="signal peptide" evidence="1">
    <location>
        <begin position="1"/>
        <end position="21"/>
    </location>
</feature>
<dbReference type="AlphaFoldDB" id="A0A915PB81"/>
<evidence type="ECO:0000313" key="2">
    <source>
        <dbReference type="Proteomes" id="UP000887560"/>
    </source>
</evidence>
<sequence>MSSINILFLFSLLLFQYVMFSVQIGCDTDEHDGHPCNKGLTCKQTKINTYQCFKKGNCPPVGQKNGCSKNAGCCYGAYCEGTTCRTCVGAGVTCSSLPCCGGDCDNGSCP</sequence>
<protein>
    <submittedName>
        <fullName evidence="3">Uncharacterized protein</fullName>
    </submittedName>
</protein>
<feature type="chain" id="PRO_5037770978" evidence="1">
    <location>
        <begin position="22"/>
        <end position="110"/>
    </location>
</feature>
<evidence type="ECO:0000313" key="3">
    <source>
        <dbReference type="WBParaSite" id="scf7180000424875.g14238"/>
    </source>
</evidence>